<evidence type="ECO:0000256" key="1">
    <source>
        <dbReference type="SAM" id="MobiDB-lite"/>
    </source>
</evidence>
<dbReference type="EMBL" id="KB456260">
    <property type="protein sequence ID" value="EMF17541.1"/>
    <property type="molecule type" value="Genomic_DNA"/>
</dbReference>
<dbReference type="Proteomes" id="UP000016931">
    <property type="component" value="Unassembled WGS sequence"/>
</dbReference>
<name>N1QJY0_SPHMS</name>
<accession>N1QJY0</accession>
<keyword evidence="3" id="KW-1185">Reference proteome</keyword>
<evidence type="ECO:0000313" key="2">
    <source>
        <dbReference type="EMBL" id="EMF17541.1"/>
    </source>
</evidence>
<dbReference type="GeneID" id="27898943"/>
<dbReference type="RefSeq" id="XP_016765662.1">
    <property type="nucleotide sequence ID" value="XM_016901806.1"/>
</dbReference>
<dbReference type="HOGENOM" id="CLU_2224834_0_0_1"/>
<dbReference type="AlphaFoldDB" id="N1QJY0"/>
<feature type="region of interest" description="Disordered" evidence="1">
    <location>
        <begin position="18"/>
        <end position="53"/>
    </location>
</feature>
<proteinExistence type="predicted"/>
<organism evidence="2 3">
    <name type="scientific">Sphaerulina musiva (strain SO2202)</name>
    <name type="common">Poplar stem canker fungus</name>
    <name type="synonym">Septoria musiva</name>
    <dbReference type="NCBI Taxonomy" id="692275"/>
    <lineage>
        <taxon>Eukaryota</taxon>
        <taxon>Fungi</taxon>
        <taxon>Dikarya</taxon>
        <taxon>Ascomycota</taxon>
        <taxon>Pezizomycotina</taxon>
        <taxon>Dothideomycetes</taxon>
        <taxon>Dothideomycetidae</taxon>
        <taxon>Mycosphaerellales</taxon>
        <taxon>Mycosphaerellaceae</taxon>
        <taxon>Sphaerulina</taxon>
    </lineage>
</organism>
<protein>
    <submittedName>
        <fullName evidence="2">Uncharacterized protein</fullName>
    </submittedName>
</protein>
<gene>
    <name evidence="2" type="ORF">SEPMUDRAFT_122890</name>
</gene>
<reference evidence="2 3" key="1">
    <citation type="journal article" date="2012" name="PLoS Pathog.">
        <title>Diverse lifestyles and strategies of plant pathogenesis encoded in the genomes of eighteen Dothideomycetes fungi.</title>
        <authorList>
            <person name="Ohm R.A."/>
            <person name="Feau N."/>
            <person name="Henrissat B."/>
            <person name="Schoch C.L."/>
            <person name="Horwitz B.A."/>
            <person name="Barry K.W."/>
            <person name="Condon B.J."/>
            <person name="Copeland A.C."/>
            <person name="Dhillon B."/>
            <person name="Glaser F."/>
            <person name="Hesse C.N."/>
            <person name="Kosti I."/>
            <person name="LaButti K."/>
            <person name="Lindquist E.A."/>
            <person name="Lucas S."/>
            <person name="Salamov A.A."/>
            <person name="Bradshaw R.E."/>
            <person name="Ciuffetti L."/>
            <person name="Hamelin R.C."/>
            <person name="Kema G.H.J."/>
            <person name="Lawrence C."/>
            <person name="Scott J.A."/>
            <person name="Spatafora J.W."/>
            <person name="Turgeon B.G."/>
            <person name="de Wit P.J.G.M."/>
            <person name="Zhong S."/>
            <person name="Goodwin S.B."/>
            <person name="Grigoriev I.V."/>
        </authorList>
    </citation>
    <scope>NUCLEOTIDE SEQUENCE [LARGE SCALE GENOMIC DNA]</scope>
    <source>
        <strain evidence="2 3">SO2202</strain>
    </source>
</reference>
<sequence>MSQKSNVRVEYQNSFALQTTSLPNERFPASDCSQSPSSPPLPPPPPPPHPPLHFLSSPLSITASISISPDQLLVVCVVRYLEPSTSCRCSFRSKRIHSLRCSHSHP</sequence>
<feature type="compositionally biased region" description="Pro residues" evidence="1">
    <location>
        <begin position="37"/>
        <end position="51"/>
    </location>
</feature>
<evidence type="ECO:0000313" key="3">
    <source>
        <dbReference type="Proteomes" id="UP000016931"/>
    </source>
</evidence>